<dbReference type="InterPro" id="IPR003346">
    <property type="entry name" value="Transposase_20"/>
</dbReference>
<dbReference type="Pfam" id="PF02371">
    <property type="entry name" value="Transposase_20"/>
    <property type="match status" value="1"/>
</dbReference>
<evidence type="ECO:0000313" key="4">
    <source>
        <dbReference type="Proteomes" id="UP000001472"/>
    </source>
</evidence>
<dbReference type="InterPro" id="IPR002525">
    <property type="entry name" value="Transp_IS110-like_N"/>
</dbReference>
<proteinExistence type="predicted"/>
<dbReference type="GO" id="GO:0006313">
    <property type="term" value="P:DNA transposition"/>
    <property type="evidence" value="ECO:0007669"/>
    <property type="project" value="InterPro"/>
</dbReference>
<evidence type="ECO:0000259" key="2">
    <source>
        <dbReference type="Pfam" id="PF02371"/>
    </source>
</evidence>
<evidence type="ECO:0000313" key="3">
    <source>
        <dbReference type="EMBL" id="CAL70835.1"/>
    </source>
</evidence>
<name>A0A0H3MB54_MYCBP</name>
<feature type="domain" description="Transposase IS116/IS110/IS902 C-terminal" evidence="2">
    <location>
        <begin position="222"/>
        <end position="307"/>
    </location>
</feature>
<feature type="domain" description="Transposase IS110-like N-terminal" evidence="1">
    <location>
        <begin position="4"/>
        <end position="155"/>
    </location>
</feature>
<gene>
    <name evidence="3" type="ordered locus">BCG_0849</name>
</gene>
<dbReference type="Proteomes" id="UP000001472">
    <property type="component" value="Chromosome"/>
</dbReference>
<dbReference type="AlphaFoldDB" id="A0A0H3MB54"/>
<dbReference type="HOGENOM" id="CLU_052328_0_0_11"/>
<evidence type="ECO:0000259" key="1">
    <source>
        <dbReference type="Pfam" id="PF01548"/>
    </source>
</evidence>
<dbReference type="Pfam" id="PF01548">
    <property type="entry name" value="DEDD_Tnp_IS110"/>
    <property type="match status" value="1"/>
</dbReference>
<sequence length="364" mass="40028">MVVVGTDAHKYSHTFVATDEVGRQLGEKTVKATTAGHATAIMWAREQFGLELIWGIEDCRNMSARLERDLLAAGQQVVRVPTKLMAQTRKSARSRGKSDPIDALAVARAVLRETDLPLATHDETSRELKLLTDRRDVLVAQRTSAINRLRWLVHELDPERAPAARSLDAAKHQQALRTWLDTQPGLVAELARAELTDIIRLTGEINTLAQRISARVHQVAPALLEIPGCAELTAAKIVGEAAGVTRFKSEAAFACHAAVAPIPVWSGNTAGQMRLSRSGNRQLNAALHRIALTQIRMTDSRGQAYYQRLQDAGKTKRAALRCLKRRLARTVFQALRTVHQPSSEHTQPAAACHRSYCSRSCLSG</sequence>
<dbReference type="PANTHER" id="PTHR33055:SF16">
    <property type="entry name" value="TRANSPOSASE FOR INSERTION SEQUENCE ELEMENT IS1547"/>
    <property type="match status" value="1"/>
</dbReference>
<dbReference type="KEGG" id="mbb:BCG_0849"/>
<dbReference type="GO" id="GO:0003677">
    <property type="term" value="F:DNA binding"/>
    <property type="evidence" value="ECO:0007669"/>
    <property type="project" value="InterPro"/>
</dbReference>
<protein>
    <submittedName>
        <fullName evidence="3">Transposase for insertion sequence element IS1547</fullName>
    </submittedName>
</protein>
<dbReference type="EMBL" id="AM408590">
    <property type="protein sequence ID" value="CAL70835.1"/>
    <property type="molecule type" value="Genomic_DNA"/>
</dbReference>
<organism evidence="3 4">
    <name type="scientific">Mycobacterium bovis (strain BCG / Pasteur 1173P2)</name>
    <dbReference type="NCBI Taxonomy" id="410289"/>
    <lineage>
        <taxon>Bacteria</taxon>
        <taxon>Bacillati</taxon>
        <taxon>Actinomycetota</taxon>
        <taxon>Actinomycetes</taxon>
        <taxon>Mycobacteriales</taxon>
        <taxon>Mycobacteriaceae</taxon>
        <taxon>Mycobacterium</taxon>
        <taxon>Mycobacterium tuberculosis complex</taxon>
    </lineage>
</organism>
<dbReference type="PANTHER" id="PTHR33055">
    <property type="entry name" value="TRANSPOSASE FOR INSERTION SEQUENCE ELEMENT IS1111A"/>
    <property type="match status" value="1"/>
</dbReference>
<dbReference type="InterPro" id="IPR047650">
    <property type="entry name" value="Transpos_IS110"/>
</dbReference>
<dbReference type="NCBIfam" id="NF033542">
    <property type="entry name" value="transpos_IS110"/>
    <property type="match status" value="1"/>
</dbReference>
<dbReference type="GO" id="GO:0004803">
    <property type="term" value="F:transposase activity"/>
    <property type="evidence" value="ECO:0007669"/>
    <property type="project" value="InterPro"/>
</dbReference>
<accession>A0A0H3MB54</accession>
<reference evidence="3 4" key="1">
    <citation type="journal article" date="2007" name="Proc. Natl. Acad. Sci. U.S.A.">
        <title>Genome plasticity of BCG and impact on vaccine efficacy.</title>
        <authorList>
            <person name="Brosch R."/>
            <person name="Gordon S.V."/>
            <person name="Garnier T."/>
            <person name="Eiglmeier K."/>
            <person name="Frigui W."/>
            <person name="Valenti P."/>
            <person name="Dos Santos S."/>
            <person name="Duthoy S."/>
            <person name="Lacroix C."/>
            <person name="Garcia-Pelayo C."/>
            <person name="Inwald J.K."/>
            <person name="Golby P."/>
            <person name="Garcia J.N."/>
            <person name="Hewinson R.G."/>
            <person name="Behr M.A."/>
            <person name="Quail M.A."/>
            <person name="Churcher C."/>
            <person name="Barrell B.G."/>
            <person name="Parkhill J."/>
            <person name="Cole S.T."/>
        </authorList>
    </citation>
    <scope>NUCLEOTIDE SEQUENCE [LARGE SCALE GENOMIC DNA]</scope>
    <source>
        <strain evidence="4">BCG / Pasteur 1173P2</strain>
    </source>
</reference>